<feature type="transmembrane region" description="Helical" evidence="1">
    <location>
        <begin position="168"/>
        <end position="192"/>
    </location>
</feature>
<feature type="transmembrane region" description="Helical" evidence="1">
    <location>
        <begin position="267"/>
        <end position="285"/>
    </location>
</feature>
<reference evidence="2" key="2">
    <citation type="journal article" date="2012" name="PLoS ONE">
        <title>A Deeply Branching Thermophilic Bacterium with an Ancient Acetyl-CoA Pathway Dominates a Subsurface Ecosystem.</title>
        <authorList>
            <person name="Takami H."/>
            <person name="Noguchi H."/>
            <person name="Takaki Y."/>
            <person name="Uchiyama I."/>
            <person name="Toyoda A."/>
            <person name="Nishi S."/>
            <person name="Chee G.-J."/>
            <person name="Arai W."/>
            <person name="Nunoura T."/>
            <person name="Itoh T."/>
            <person name="Hattori M."/>
            <person name="Takai K."/>
        </authorList>
    </citation>
    <scope>NUCLEOTIDE SEQUENCE</scope>
</reference>
<accession>H5SJU4</accession>
<feature type="transmembrane region" description="Helical" evidence="1">
    <location>
        <begin position="204"/>
        <end position="224"/>
    </location>
</feature>
<gene>
    <name evidence="2" type="ORF">HGMM_F37H05C23</name>
</gene>
<name>H5SJU4_9BACT</name>
<dbReference type="InterPro" id="IPR051790">
    <property type="entry name" value="Cytochrome_c-biogenesis_DsbD"/>
</dbReference>
<proteinExistence type="predicted"/>
<evidence type="ECO:0000313" key="2">
    <source>
        <dbReference type="EMBL" id="BAL56430.1"/>
    </source>
</evidence>
<organism evidence="2">
    <name type="scientific">uncultured Acetothermia bacterium</name>
    <dbReference type="NCBI Taxonomy" id="236499"/>
    <lineage>
        <taxon>Bacteria</taxon>
        <taxon>Candidatus Bipolaricaulota</taxon>
        <taxon>environmental samples</taxon>
    </lineage>
</organism>
<feature type="transmembrane region" description="Helical" evidence="1">
    <location>
        <begin position="130"/>
        <end position="156"/>
    </location>
</feature>
<evidence type="ECO:0000256" key="1">
    <source>
        <dbReference type="SAM" id="Phobius"/>
    </source>
</evidence>
<feature type="transmembrane region" description="Helical" evidence="1">
    <location>
        <begin position="58"/>
        <end position="83"/>
    </location>
</feature>
<reference evidence="2" key="1">
    <citation type="journal article" date="2005" name="Environ. Microbiol.">
        <title>Genetic and functional properties of uncultivated thermophilic crenarchaeotes from a subsurface gold mine as revealed by analysis of genome fragments.</title>
        <authorList>
            <person name="Nunoura T."/>
            <person name="Hirayama H."/>
            <person name="Takami H."/>
            <person name="Oida H."/>
            <person name="Nishi S."/>
            <person name="Shimamura S."/>
            <person name="Suzuki Y."/>
            <person name="Inagaki F."/>
            <person name="Takai K."/>
            <person name="Nealson K.H."/>
            <person name="Horikoshi K."/>
        </authorList>
    </citation>
    <scope>NUCLEOTIDE SEQUENCE</scope>
</reference>
<sequence length="293" mass="31717">MQIDLSIVGLALGAGVVAFFNPCGFALLPSYVAQYLGSGSHLHAASPERWWERGLHGLGLGVTVSAGFFTVFLALGIVISLVGTAIGSYFPWAAMLLGLGLIALGGWTLAGREFSLSLPFQARSGRRSVFFYYFYGIGYAIASCGCTLPIFMIYVVGPALTISPLAGILNFFAYASGMTLMMLLLSVSIAYSKGSLDRRLPWRHALIGASVPVLIVLVLMWASPQIASSWGAAFSGTNRVFVSIFAVALLALLFFQMRRWERASHWLNGLLLIAAGGYLIYYQVFEYGLFAFR</sequence>
<keyword evidence="1 2" id="KW-0812">Transmembrane</keyword>
<dbReference type="PANTHER" id="PTHR31272:SF4">
    <property type="entry name" value="CYTOCHROME C-TYPE BIOGENESIS PROTEIN HI_1454-RELATED"/>
    <property type="match status" value="1"/>
</dbReference>
<feature type="transmembrane region" description="Helical" evidence="1">
    <location>
        <begin position="89"/>
        <end position="110"/>
    </location>
</feature>
<keyword evidence="1" id="KW-1133">Transmembrane helix</keyword>
<dbReference type="AlphaFoldDB" id="H5SJU4"/>
<keyword evidence="1" id="KW-0472">Membrane</keyword>
<feature type="transmembrane region" description="Helical" evidence="1">
    <location>
        <begin position="6"/>
        <end position="28"/>
    </location>
</feature>
<feature type="transmembrane region" description="Helical" evidence="1">
    <location>
        <begin position="236"/>
        <end position="255"/>
    </location>
</feature>
<dbReference type="PANTHER" id="PTHR31272">
    <property type="entry name" value="CYTOCHROME C-TYPE BIOGENESIS PROTEIN HI_1454-RELATED"/>
    <property type="match status" value="1"/>
</dbReference>
<protein>
    <submittedName>
        <fullName evidence="2">Cytochrome c assembly transmembrane protein</fullName>
    </submittedName>
</protein>
<dbReference type="EMBL" id="AP011747">
    <property type="protein sequence ID" value="BAL56430.1"/>
    <property type="molecule type" value="Genomic_DNA"/>
</dbReference>